<dbReference type="PANTHER" id="PTHR15439">
    <property type="entry name" value="RETINOBLASTOMA-BINDING PROTEIN 6"/>
    <property type="match status" value="1"/>
</dbReference>
<dbReference type="InterPro" id="IPR013083">
    <property type="entry name" value="Znf_RING/FYVE/PHD"/>
</dbReference>
<dbReference type="GO" id="GO:0008270">
    <property type="term" value="F:zinc ion binding"/>
    <property type="evidence" value="ECO:0007669"/>
    <property type="project" value="UniProtKB-KW"/>
</dbReference>
<dbReference type="PROSITE" id="PS51282">
    <property type="entry name" value="DWNN"/>
    <property type="match status" value="1"/>
</dbReference>
<feature type="compositionally biased region" description="Basic and acidic residues" evidence="6">
    <location>
        <begin position="595"/>
        <end position="629"/>
    </location>
</feature>
<dbReference type="Gene3D" id="3.10.20.90">
    <property type="entry name" value="Phosphatidylinositol 3-kinase Catalytic Subunit, Chain A, domain 1"/>
    <property type="match status" value="1"/>
</dbReference>
<keyword evidence="4" id="KW-0862">Zinc</keyword>
<dbReference type="GO" id="GO:0006511">
    <property type="term" value="P:ubiquitin-dependent protein catabolic process"/>
    <property type="evidence" value="ECO:0007669"/>
    <property type="project" value="TreeGrafter"/>
</dbReference>
<protein>
    <recommendedName>
        <fullName evidence="7">DWNN domain-containing protein</fullName>
    </recommendedName>
</protein>
<feature type="compositionally biased region" description="Basic and acidic residues" evidence="6">
    <location>
        <begin position="684"/>
        <end position="698"/>
    </location>
</feature>
<feature type="region of interest" description="Disordered" evidence="6">
    <location>
        <begin position="590"/>
        <end position="904"/>
    </location>
</feature>
<evidence type="ECO:0000259" key="7">
    <source>
        <dbReference type="PROSITE" id="PS51282"/>
    </source>
</evidence>
<dbReference type="Pfam" id="PF13696">
    <property type="entry name" value="zf-CCHC_2"/>
    <property type="match status" value="1"/>
</dbReference>
<dbReference type="EMBL" id="OU503039">
    <property type="protein sequence ID" value="CAI9759460.1"/>
    <property type="molecule type" value="Genomic_DNA"/>
</dbReference>
<dbReference type="GO" id="GO:0006397">
    <property type="term" value="P:mRNA processing"/>
    <property type="evidence" value="ECO:0007669"/>
    <property type="project" value="InterPro"/>
</dbReference>
<comment type="subcellular location">
    <subcellularLocation>
        <location evidence="1">Nucleus</location>
    </subcellularLocation>
</comment>
<dbReference type="Proteomes" id="UP000834106">
    <property type="component" value="Chromosome 4"/>
</dbReference>
<evidence type="ECO:0000256" key="2">
    <source>
        <dbReference type="ARBA" id="ARBA00022723"/>
    </source>
</evidence>
<keyword evidence="5" id="KW-0539">Nucleus</keyword>
<feature type="region of interest" description="Disordered" evidence="6">
    <location>
        <begin position="459"/>
        <end position="491"/>
    </location>
</feature>
<proteinExistence type="predicted"/>
<evidence type="ECO:0000256" key="6">
    <source>
        <dbReference type="SAM" id="MobiDB-lite"/>
    </source>
</evidence>
<name>A0AAD2DPQ2_9LAMI</name>
<feature type="compositionally biased region" description="Basic and acidic residues" evidence="6">
    <location>
        <begin position="717"/>
        <end position="745"/>
    </location>
</feature>
<dbReference type="CDD" id="cd16620">
    <property type="entry name" value="vRING-HC-C4C4_RBBP6"/>
    <property type="match status" value="1"/>
</dbReference>
<dbReference type="InterPro" id="IPR033489">
    <property type="entry name" value="RBBP6"/>
</dbReference>
<evidence type="ECO:0000313" key="8">
    <source>
        <dbReference type="EMBL" id="CAI9759460.1"/>
    </source>
</evidence>
<keyword evidence="2" id="KW-0479">Metal-binding</keyword>
<feature type="domain" description="DWNN" evidence="7">
    <location>
        <begin position="3"/>
        <end position="76"/>
    </location>
</feature>
<dbReference type="SMART" id="SM01180">
    <property type="entry name" value="DWNN"/>
    <property type="match status" value="1"/>
</dbReference>
<dbReference type="Pfam" id="PF08783">
    <property type="entry name" value="DWNN"/>
    <property type="match status" value="1"/>
</dbReference>
<evidence type="ECO:0000313" key="9">
    <source>
        <dbReference type="Proteomes" id="UP000834106"/>
    </source>
</evidence>
<feature type="compositionally biased region" description="Basic residues" evidence="6">
    <location>
        <begin position="746"/>
        <end position="755"/>
    </location>
</feature>
<organism evidence="8 9">
    <name type="scientific">Fraxinus pennsylvanica</name>
    <dbReference type="NCBI Taxonomy" id="56036"/>
    <lineage>
        <taxon>Eukaryota</taxon>
        <taxon>Viridiplantae</taxon>
        <taxon>Streptophyta</taxon>
        <taxon>Embryophyta</taxon>
        <taxon>Tracheophyta</taxon>
        <taxon>Spermatophyta</taxon>
        <taxon>Magnoliopsida</taxon>
        <taxon>eudicotyledons</taxon>
        <taxon>Gunneridae</taxon>
        <taxon>Pentapetalae</taxon>
        <taxon>asterids</taxon>
        <taxon>lamiids</taxon>
        <taxon>Lamiales</taxon>
        <taxon>Oleaceae</taxon>
        <taxon>Oleeae</taxon>
        <taxon>Fraxinus</taxon>
    </lineage>
</organism>
<evidence type="ECO:0000256" key="1">
    <source>
        <dbReference type="ARBA" id="ARBA00004123"/>
    </source>
</evidence>
<gene>
    <name evidence="8" type="ORF">FPE_LOCUS6890</name>
</gene>
<dbReference type="GO" id="GO:0061630">
    <property type="term" value="F:ubiquitin protein ligase activity"/>
    <property type="evidence" value="ECO:0007669"/>
    <property type="project" value="InterPro"/>
</dbReference>
<dbReference type="Gene3D" id="3.30.40.10">
    <property type="entry name" value="Zinc/RING finger domain, C3HC4 (zinc finger)"/>
    <property type="match status" value="1"/>
</dbReference>
<keyword evidence="3" id="KW-0863">Zinc-finger</keyword>
<keyword evidence="9" id="KW-1185">Reference proteome</keyword>
<dbReference type="InterPro" id="IPR014891">
    <property type="entry name" value="DWNN_domain"/>
</dbReference>
<dbReference type="AlphaFoldDB" id="A0AAD2DPQ2"/>
<evidence type="ECO:0000256" key="5">
    <source>
        <dbReference type="ARBA" id="ARBA00023242"/>
    </source>
</evidence>
<dbReference type="GO" id="GO:0016567">
    <property type="term" value="P:protein ubiquitination"/>
    <property type="evidence" value="ECO:0007669"/>
    <property type="project" value="InterPro"/>
</dbReference>
<feature type="compositionally biased region" description="Basic and acidic residues" evidence="6">
    <location>
        <begin position="655"/>
        <end position="677"/>
    </location>
</feature>
<sequence length="904" mass="100235">MAVYYKFKSAKDYDSVAIDGHFISVGLLKEKIFESKHLGRGTDFDLVVSNAQTNEEYLDEEMLIPKNTSILIRRVPGRPRMPIVTAPITAQDEPRLEDNYVGVHAIKSSFVGADSSAMEYTQEGEWDEFGNDLYAIPDPVPVQSSNPVQDAPSKADEDSKIMALIDTPALDWQRQSFDGFGPGRGFGRGMGGRMMGGRGFGRGGFERKTPPLGYTCHRCKVSGHFIQHCPTNGDPNYDVKRVKPPTGIPKSMLMATPEGSYALPSGAAAVLKPNEDAFEKEIEGMPSTRSVGDLPPELHCPLCKEVMKDAMLTSKCCFRSFCDKCIRDYIISKSMCVCGATNILADDLLPNMTVRDTINRILESNNSSAENGGSNFQVQAMESRNPHHQGLSPTQSVASKGEQVMPRPLPPQKEEISKIVESAEEHKELVAPDLKIEKGRTSKVADVSEVIHEVLSVKEPASQGNAPLADEEVQQKPISGDSGKKKKKRMHLPPNVAEIQWRTNQDLAAENYMMSMGPCAYNPYWTGIQPGMEAFVPPYGGPMPYMGGFSHMDLALGGVLPPDPFAGPGFMLPYGPPQRDLADLAMGFNTGPRKMSREDFEARNADFKRKREMERNGIRELPKDQEYGREMSSTGNISSMKAKSKSIPPPPSGDQHQHYLRQPERPSLDGRSCDTELPRLSSKRKSDYDGYHHLHNSDGYHQQDQGEDPCPSSKSKSSYDHHHHLDNGYHHQEDHDRSDYPENHRHRDYHNRSSRRGLESSSAAKPPPSVAPAALASSTLTNDQKQKPSIFSRISYPEKDVAASKKRKVSSTTTVPGSTSGSHRVSASNGYHEEHKPVAGSRKNAAASVEYESSDDERHFKRRPTKYTSSPPLAAAGKWESKESRHSRGSRERERDRDRYGKHG</sequence>
<evidence type="ECO:0000256" key="4">
    <source>
        <dbReference type="ARBA" id="ARBA00022833"/>
    </source>
</evidence>
<accession>A0AAD2DPQ2</accession>
<feature type="compositionally biased region" description="Polar residues" evidence="6">
    <location>
        <begin position="779"/>
        <end position="789"/>
    </location>
</feature>
<reference evidence="8" key="1">
    <citation type="submission" date="2023-05" db="EMBL/GenBank/DDBJ databases">
        <authorList>
            <person name="Huff M."/>
        </authorList>
    </citation>
    <scope>NUCLEOTIDE SEQUENCE</scope>
</reference>
<dbReference type="GO" id="GO:0005634">
    <property type="term" value="C:nucleus"/>
    <property type="evidence" value="ECO:0007669"/>
    <property type="project" value="UniProtKB-SubCell"/>
</dbReference>
<dbReference type="SUPFAM" id="SSF57850">
    <property type="entry name" value="RING/U-box"/>
    <property type="match status" value="1"/>
</dbReference>
<feature type="region of interest" description="Disordered" evidence="6">
    <location>
        <begin position="384"/>
        <end position="409"/>
    </location>
</feature>
<dbReference type="Gene3D" id="4.10.60.10">
    <property type="entry name" value="Zinc finger, CCHC-type"/>
    <property type="match status" value="1"/>
</dbReference>
<feature type="compositionally biased region" description="Low complexity" evidence="6">
    <location>
        <begin position="810"/>
        <end position="822"/>
    </location>
</feature>
<feature type="compositionally biased region" description="Basic and acidic residues" evidence="6">
    <location>
        <begin position="879"/>
        <end position="904"/>
    </location>
</feature>
<dbReference type="InterPro" id="IPR025829">
    <property type="entry name" value="Zn_knuckle_CX2CX3GHX4C"/>
</dbReference>
<evidence type="ECO:0000256" key="3">
    <source>
        <dbReference type="ARBA" id="ARBA00022771"/>
    </source>
</evidence>
<dbReference type="PANTHER" id="PTHR15439:SF0">
    <property type="entry name" value="CELL DIVISION CYCLE AND APOPTOSIS REGULATOR PROTEIN 1-RELATED"/>
    <property type="match status" value="1"/>
</dbReference>